<dbReference type="SFLD" id="SFLDG01018">
    <property type="entry name" value="Squalene/Phytoene_Synthase_Lik"/>
    <property type="match status" value="1"/>
</dbReference>
<dbReference type="RefSeq" id="WP_348029697.1">
    <property type="nucleotide sequence ID" value="NZ_CP129113.1"/>
</dbReference>
<dbReference type="PROSITE" id="PS01044">
    <property type="entry name" value="SQUALEN_PHYTOEN_SYN_1"/>
    <property type="match status" value="1"/>
</dbReference>
<evidence type="ECO:0000313" key="4">
    <source>
        <dbReference type="EMBL" id="WLV25907.1"/>
    </source>
</evidence>
<keyword evidence="3" id="KW-0125">Carotenoid biosynthesis</keyword>
<dbReference type="Gene3D" id="1.10.600.10">
    <property type="entry name" value="Farnesyl Diphosphate Synthase"/>
    <property type="match status" value="1"/>
</dbReference>
<sequence>MTSSLSLASDYKYCEQIIKRHSRSFYYAFSKLPAEKAKAVYAIYAFCRTADDSVDENGTREAQLDALRKLEEDLILFEVRKERDEPMWRALRDVFNRFDMDIKPFYDQIKGQYMDIDFSMPETIEDIERYSYYVAGTVGLMLLPIIASKNCSALQKDAVYLGIAMQLTNILRDIGEDLTFKNRVYIPREIMVQEKYSVTELKQSVINEAFMSVWERMARHAEKLYAKFHRTVHLYDADSCLQVLISARFYEGILNEVRNNNYDCFTKKQAVSKKRMLAILNRAYLDLNMKVEESI</sequence>
<accession>A0ABY9KZS1</accession>
<dbReference type="InterPro" id="IPR008949">
    <property type="entry name" value="Isoprenoid_synthase_dom_sf"/>
</dbReference>
<dbReference type="Pfam" id="PF00494">
    <property type="entry name" value="SQS_PSY"/>
    <property type="match status" value="1"/>
</dbReference>
<proteinExistence type="predicted"/>
<dbReference type="SFLD" id="SFLDS00005">
    <property type="entry name" value="Isoprenoid_Synthase_Type_I"/>
    <property type="match status" value="1"/>
</dbReference>
<name>A0ABY9KZS1_9BACI</name>
<dbReference type="InterPro" id="IPR044843">
    <property type="entry name" value="Trans_IPPS_bact-type"/>
</dbReference>
<dbReference type="InterPro" id="IPR002060">
    <property type="entry name" value="Squ/phyt_synthse"/>
</dbReference>
<evidence type="ECO:0000256" key="1">
    <source>
        <dbReference type="ARBA" id="ARBA00004829"/>
    </source>
</evidence>
<dbReference type="InterPro" id="IPR033904">
    <property type="entry name" value="Trans_IPPS_HH"/>
</dbReference>
<dbReference type="Proteomes" id="UP001180087">
    <property type="component" value="Chromosome"/>
</dbReference>
<dbReference type="EMBL" id="CP129113">
    <property type="protein sequence ID" value="WLV25907.1"/>
    <property type="molecule type" value="Genomic_DNA"/>
</dbReference>
<dbReference type="InterPro" id="IPR019845">
    <property type="entry name" value="Squalene/phytoene_synthase_CS"/>
</dbReference>
<keyword evidence="5" id="KW-1185">Reference proteome</keyword>
<comment type="pathway">
    <text evidence="1">Carotenoid biosynthesis.</text>
</comment>
<organism evidence="4 5">
    <name type="scientific">Aciduricibacillus chroicocephali</name>
    <dbReference type="NCBI Taxonomy" id="3054939"/>
    <lineage>
        <taxon>Bacteria</taxon>
        <taxon>Bacillati</taxon>
        <taxon>Bacillota</taxon>
        <taxon>Bacilli</taxon>
        <taxon>Bacillales</taxon>
        <taxon>Bacillaceae</taxon>
        <taxon>Aciduricibacillus</taxon>
    </lineage>
</organism>
<dbReference type="SFLD" id="SFLDG01212">
    <property type="entry name" value="Phytoene_synthase_like"/>
    <property type="match status" value="1"/>
</dbReference>
<reference evidence="4" key="1">
    <citation type="submission" date="2023-06" db="EMBL/GenBank/DDBJ databases">
        <title>A Treasure from Seagulls: Isolation and Description of Aciduricobacillus qingdaonensis gen. nov., sp. nov., a Rare Obligately Uric Acid-utilizing Member in the Family Bacillaceae.</title>
        <authorList>
            <person name="Liu W."/>
            <person name="Wang B."/>
        </authorList>
    </citation>
    <scope>NUCLEOTIDE SEQUENCE</scope>
    <source>
        <strain evidence="4">44XB</strain>
    </source>
</reference>
<dbReference type="SUPFAM" id="SSF48576">
    <property type="entry name" value="Terpenoid synthases"/>
    <property type="match status" value="1"/>
</dbReference>
<evidence type="ECO:0000313" key="5">
    <source>
        <dbReference type="Proteomes" id="UP001180087"/>
    </source>
</evidence>
<gene>
    <name evidence="4" type="ORF">QR721_06830</name>
</gene>
<dbReference type="PROSITE" id="PS01045">
    <property type="entry name" value="SQUALEN_PHYTOEN_SYN_2"/>
    <property type="match status" value="1"/>
</dbReference>
<dbReference type="GO" id="GO:0016740">
    <property type="term" value="F:transferase activity"/>
    <property type="evidence" value="ECO:0007669"/>
    <property type="project" value="UniProtKB-KW"/>
</dbReference>
<protein>
    <submittedName>
        <fullName evidence="4">Phytoene/squalene synthase family protein</fullName>
        <ecNumber evidence="4">2.5.1.-</ecNumber>
    </submittedName>
</protein>
<dbReference type="CDD" id="cd00683">
    <property type="entry name" value="Trans_IPPS_HH"/>
    <property type="match status" value="1"/>
</dbReference>
<evidence type="ECO:0000256" key="2">
    <source>
        <dbReference type="ARBA" id="ARBA00022679"/>
    </source>
</evidence>
<keyword evidence="2 4" id="KW-0808">Transferase</keyword>
<dbReference type="PANTHER" id="PTHR31480">
    <property type="entry name" value="BIFUNCTIONAL LYCOPENE CYCLASE/PHYTOENE SYNTHASE"/>
    <property type="match status" value="1"/>
</dbReference>
<dbReference type="EC" id="2.5.1.-" evidence="4"/>
<evidence type="ECO:0000256" key="3">
    <source>
        <dbReference type="ARBA" id="ARBA00022746"/>
    </source>
</evidence>